<dbReference type="GO" id="GO:0008813">
    <property type="term" value="F:chorismate lyase activity"/>
    <property type="evidence" value="ECO:0007669"/>
    <property type="project" value="InterPro"/>
</dbReference>
<comment type="caution">
    <text evidence="4">The sequence shown here is derived from an EMBL/GenBank/DDBJ whole genome shotgun (WGS) entry which is preliminary data.</text>
</comment>
<keyword evidence="1" id="KW-0963">Cytoplasm</keyword>
<dbReference type="InterPro" id="IPR028978">
    <property type="entry name" value="Chorismate_lyase_/UTRA_dom_sf"/>
</dbReference>
<dbReference type="PANTHER" id="PTHR38683:SF1">
    <property type="entry name" value="CHORISMATE PYRUVATE-LYASE"/>
    <property type="match status" value="1"/>
</dbReference>
<dbReference type="GO" id="GO:0005829">
    <property type="term" value="C:cytosol"/>
    <property type="evidence" value="ECO:0007669"/>
    <property type="project" value="TreeGrafter"/>
</dbReference>
<name>A0A0W0WEI6_9GAMM</name>
<reference evidence="4 5" key="1">
    <citation type="submission" date="2015-11" db="EMBL/GenBank/DDBJ databases">
        <title>Genomic analysis of 38 Legionella species identifies large and diverse effector repertoires.</title>
        <authorList>
            <person name="Burstein D."/>
            <person name="Amaro F."/>
            <person name="Zusman T."/>
            <person name="Lifshitz Z."/>
            <person name="Cohen O."/>
            <person name="Gilbert J.A."/>
            <person name="Pupko T."/>
            <person name="Shuman H.A."/>
            <person name="Segal G."/>
        </authorList>
    </citation>
    <scope>NUCLEOTIDE SEQUENCE [LARGE SCALE GENOMIC DNA]</scope>
    <source>
        <strain evidence="4 5">PX-1-G2-E2</strain>
    </source>
</reference>
<dbReference type="AlphaFoldDB" id="A0A0W0WEI6"/>
<dbReference type="STRING" id="466.Lmac_0486"/>
<evidence type="ECO:0000313" key="5">
    <source>
        <dbReference type="Proteomes" id="UP000054908"/>
    </source>
</evidence>
<sequence length="222" mass="25942">MFIDIARLLQAHNNPPNYLLTWLNHPMSLTDKLRDFSGDAELEVLKQYWTSPNWWDKQVLGIAEKSVFHRDILMFSHQIPCWYARSIIPEQTYKANDHFFNRLTHESLGSIVFSESNVARVQLVNYPITPQCIEYYWLPNFLKREEKEISDSQFFNVPRLGGMQESATLTQSRGQAGGKDKERCNLLQKEQLWTRLSLFTAKEGLNFYLIEILLPGLLGIMK</sequence>
<keyword evidence="3" id="KW-0456">Lyase</keyword>
<dbReference type="RefSeq" id="WP_058451309.1">
    <property type="nucleotide sequence ID" value="NZ_CAAAIB010000005.1"/>
</dbReference>
<dbReference type="PATRIC" id="fig|466.6.peg.514"/>
<evidence type="ECO:0000256" key="2">
    <source>
        <dbReference type="ARBA" id="ARBA00022688"/>
    </source>
</evidence>
<dbReference type="InterPro" id="IPR007440">
    <property type="entry name" value="Chorismate--pyruvate_lyase"/>
</dbReference>
<proteinExistence type="predicted"/>
<protein>
    <submittedName>
        <fullName evidence="4">4-hydroxybenzoate synthetase</fullName>
    </submittedName>
</protein>
<dbReference type="SUPFAM" id="SSF64288">
    <property type="entry name" value="Chorismate lyase-like"/>
    <property type="match status" value="1"/>
</dbReference>
<accession>A0A0W0WEI6</accession>
<gene>
    <name evidence="4" type="primary">ubiC</name>
    <name evidence="4" type="ORF">Lmac_0486</name>
</gene>
<dbReference type="GO" id="GO:0006744">
    <property type="term" value="P:ubiquinone biosynthetic process"/>
    <property type="evidence" value="ECO:0007669"/>
    <property type="project" value="UniProtKB-KW"/>
</dbReference>
<dbReference type="Pfam" id="PF04345">
    <property type="entry name" value="Chor_lyase"/>
    <property type="match status" value="1"/>
</dbReference>
<organism evidence="4 5">
    <name type="scientific">Legionella maceachernii</name>
    <dbReference type="NCBI Taxonomy" id="466"/>
    <lineage>
        <taxon>Bacteria</taxon>
        <taxon>Pseudomonadati</taxon>
        <taxon>Pseudomonadota</taxon>
        <taxon>Gammaproteobacteria</taxon>
        <taxon>Legionellales</taxon>
        <taxon>Legionellaceae</taxon>
        <taxon>Legionella</taxon>
    </lineage>
</organism>
<dbReference type="Gene3D" id="3.40.1410.10">
    <property type="entry name" value="Chorismate lyase-like"/>
    <property type="match status" value="1"/>
</dbReference>
<dbReference type="PANTHER" id="PTHR38683">
    <property type="entry name" value="CHORISMATE PYRUVATE-LYASE"/>
    <property type="match status" value="1"/>
</dbReference>
<dbReference type="Proteomes" id="UP000054908">
    <property type="component" value="Unassembled WGS sequence"/>
</dbReference>
<keyword evidence="2" id="KW-0831">Ubiquinone biosynthesis</keyword>
<keyword evidence="5" id="KW-1185">Reference proteome</keyword>
<evidence type="ECO:0000256" key="1">
    <source>
        <dbReference type="ARBA" id="ARBA00022490"/>
    </source>
</evidence>
<dbReference type="EMBL" id="LNYL01000010">
    <property type="protein sequence ID" value="KTD30670.1"/>
    <property type="molecule type" value="Genomic_DNA"/>
</dbReference>
<evidence type="ECO:0000256" key="3">
    <source>
        <dbReference type="ARBA" id="ARBA00023239"/>
    </source>
</evidence>
<dbReference type="OrthoDB" id="5646761at2"/>
<evidence type="ECO:0000313" key="4">
    <source>
        <dbReference type="EMBL" id="KTD30670.1"/>
    </source>
</evidence>